<keyword evidence="12 15" id="KW-0472">Membrane</keyword>
<dbReference type="FunFam" id="3.40.50.80:FF:000039">
    <property type="entry name" value="Ferric reduction oxidase 3"/>
    <property type="match status" value="2"/>
</dbReference>
<comment type="catalytic activity">
    <reaction evidence="13">
        <text>2 a Fe(II)-siderophore + NAD(+) + H(+) = 2 a Fe(III)-siderophore + NADH</text>
        <dbReference type="Rhea" id="RHEA:15061"/>
        <dbReference type="Rhea" id="RHEA-COMP:11342"/>
        <dbReference type="Rhea" id="RHEA-COMP:11344"/>
        <dbReference type="ChEBI" id="CHEBI:15378"/>
        <dbReference type="ChEBI" id="CHEBI:29033"/>
        <dbReference type="ChEBI" id="CHEBI:29034"/>
        <dbReference type="ChEBI" id="CHEBI:57540"/>
        <dbReference type="ChEBI" id="CHEBI:57945"/>
        <dbReference type="EC" id="1.16.1.7"/>
    </reaction>
</comment>
<proteinExistence type="inferred from homology"/>
<feature type="transmembrane region" description="Helical" evidence="15">
    <location>
        <begin position="230"/>
        <end position="254"/>
    </location>
</feature>
<dbReference type="PANTHER" id="PTHR11972:SF41">
    <property type="entry name" value="FERRIC REDUCTION OXIDASE 2"/>
    <property type="match status" value="1"/>
</dbReference>
<keyword evidence="7" id="KW-0249">Electron transport</keyword>
<comment type="similarity">
    <text evidence="3">Belongs to the ferric reductase (FRE) family.</text>
</comment>
<evidence type="ECO:0000256" key="13">
    <source>
        <dbReference type="ARBA" id="ARBA00050970"/>
    </source>
</evidence>
<feature type="transmembrane region" description="Helical" evidence="15">
    <location>
        <begin position="818"/>
        <end position="836"/>
    </location>
</feature>
<keyword evidence="10" id="KW-0408">Iron</keyword>
<comment type="subcellular location">
    <subcellularLocation>
        <location evidence="2">Membrane</location>
        <topology evidence="2">Multi-pass membrane protein</topology>
    </subcellularLocation>
</comment>
<feature type="transmembrane region" description="Helical" evidence="15">
    <location>
        <begin position="868"/>
        <end position="890"/>
    </location>
</feature>
<keyword evidence="6" id="KW-0479">Metal-binding</keyword>
<keyword evidence="4" id="KW-0813">Transport</keyword>
<evidence type="ECO:0000256" key="12">
    <source>
        <dbReference type="ARBA" id="ARBA00023136"/>
    </source>
</evidence>
<dbReference type="InterPro" id="IPR013121">
    <property type="entry name" value="Fe_red_NAD-bd_6"/>
</dbReference>
<feature type="transmembrane region" description="Helical" evidence="15">
    <location>
        <begin position="959"/>
        <end position="982"/>
    </location>
</feature>
<feature type="transmembrane region" description="Helical" evidence="15">
    <location>
        <begin position="89"/>
        <end position="112"/>
    </location>
</feature>
<feature type="transmembrane region" description="Helical" evidence="15">
    <location>
        <begin position="1292"/>
        <end position="1317"/>
    </location>
</feature>
<dbReference type="GO" id="GO:0005886">
    <property type="term" value="C:plasma membrane"/>
    <property type="evidence" value="ECO:0007669"/>
    <property type="project" value="TreeGrafter"/>
</dbReference>
<dbReference type="PANTHER" id="PTHR11972">
    <property type="entry name" value="NADPH OXIDASE"/>
    <property type="match status" value="1"/>
</dbReference>
<evidence type="ECO:0000256" key="9">
    <source>
        <dbReference type="ARBA" id="ARBA00023002"/>
    </source>
</evidence>
<evidence type="ECO:0000313" key="17">
    <source>
        <dbReference type="EMBL" id="BBG98318.1"/>
    </source>
</evidence>
<gene>
    <name evidence="17" type="ORF">Prudu_007689</name>
</gene>
<evidence type="ECO:0000256" key="3">
    <source>
        <dbReference type="ARBA" id="ARBA00006278"/>
    </source>
</evidence>
<dbReference type="PROSITE" id="PS51384">
    <property type="entry name" value="FAD_FR"/>
    <property type="match status" value="2"/>
</dbReference>
<feature type="domain" description="FAD-binding FR-type" evidence="16">
    <location>
        <begin position="377"/>
        <end position="480"/>
    </location>
</feature>
<keyword evidence="5 15" id="KW-0812">Transmembrane</keyword>
<evidence type="ECO:0000256" key="6">
    <source>
        <dbReference type="ARBA" id="ARBA00022723"/>
    </source>
</evidence>
<dbReference type="SUPFAM" id="SSF52343">
    <property type="entry name" value="Ferredoxin reductase-like, C-terminal NADP-linked domain"/>
    <property type="match status" value="2"/>
</dbReference>
<dbReference type="InterPro" id="IPR013112">
    <property type="entry name" value="FAD-bd_8"/>
</dbReference>
<evidence type="ECO:0000259" key="16">
    <source>
        <dbReference type="PROSITE" id="PS51384"/>
    </source>
</evidence>
<feature type="transmembrane region" description="Helical" evidence="15">
    <location>
        <begin position="341"/>
        <end position="369"/>
    </location>
</feature>
<comment type="cofactor">
    <cofactor evidence="1">
        <name>FAD</name>
        <dbReference type="ChEBI" id="CHEBI:57692"/>
    </cofactor>
</comment>
<organism evidence="17">
    <name type="scientific">Prunus dulcis</name>
    <name type="common">Almond</name>
    <name type="synonym">Amygdalus dulcis</name>
    <dbReference type="NCBI Taxonomy" id="3755"/>
    <lineage>
        <taxon>Eukaryota</taxon>
        <taxon>Viridiplantae</taxon>
        <taxon>Streptophyta</taxon>
        <taxon>Embryophyta</taxon>
        <taxon>Tracheophyta</taxon>
        <taxon>Spermatophyta</taxon>
        <taxon>Magnoliopsida</taxon>
        <taxon>eudicotyledons</taxon>
        <taxon>Gunneridae</taxon>
        <taxon>Pentapetalae</taxon>
        <taxon>rosids</taxon>
        <taxon>fabids</taxon>
        <taxon>Rosales</taxon>
        <taxon>Rosaceae</taxon>
        <taxon>Amygdaloideae</taxon>
        <taxon>Amygdaleae</taxon>
        <taxon>Prunus</taxon>
    </lineage>
</organism>
<dbReference type="CDD" id="cd06186">
    <property type="entry name" value="NOX_Duox_like_FAD_NADP"/>
    <property type="match status" value="2"/>
</dbReference>
<dbReference type="Pfam" id="PF01794">
    <property type="entry name" value="Ferric_reduct"/>
    <property type="match status" value="2"/>
</dbReference>
<feature type="transmembrane region" description="Helical" evidence="15">
    <location>
        <begin position="915"/>
        <end position="938"/>
    </location>
</feature>
<evidence type="ECO:0000256" key="10">
    <source>
        <dbReference type="ARBA" id="ARBA00023004"/>
    </source>
</evidence>
<feature type="transmembrane region" description="Helical" evidence="15">
    <location>
        <begin position="133"/>
        <end position="160"/>
    </location>
</feature>
<feature type="transmembrane region" description="Helical" evidence="15">
    <location>
        <begin position="1337"/>
        <end position="1356"/>
    </location>
</feature>
<dbReference type="GO" id="GO:0140618">
    <property type="term" value="F:ferric-chelate reductase (NADH) activity"/>
    <property type="evidence" value="ECO:0007669"/>
    <property type="project" value="UniProtKB-EC"/>
</dbReference>
<evidence type="ECO:0000256" key="4">
    <source>
        <dbReference type="ARBA" id="ARBA00022448"/>
    </source>
</evidence>
<dbReference type="InterPro" id="IPR039261">
    <property type="entry name" value="FNR_nucleotide-bd"/>
</dbReference>
<feature type="transmembrane region" description="Helical" evidence="15">
    <location>
        <begin position="598"/>
        <end position="623"/>
    </location>
</feature>
<dbReference type="Pfam" id="PF08022">
    <property type="entry name" value="FAD_binding_8"/>
    <property type="match status" value="2"/>
</dbReference>
<feature type="non-terminal residue" evidence="17">
    <location>
        <position position="1"/>
    </location>
</feature>
<dbReference type="Pfam" id="PF08030">
    <property type="entry name" value="NAD_binding_6"/>
    <property type="match status" value="2"/>
</dbReference>
<evidence type="ECO:0000256" key="5">
    <source>
        <dbReference type="ARBA" id="ARBA00022692"/>
    </source>
</evidence>
<dbReference type="EMBL" id="AP019298">
    <property type="protein sequence ID" value="BBG98318.1"/>
    <property type="molecule type" value="Genomic_DNA"/>
</dbReference>
<evidence type="ECO:0000256" key="2">
    <source>
        <dbReference type="ARBA" id="ARBA00004141"/>
    </source>
</evidence>
<protein>
    <recommendedName>
        <fullName evidence="14">ferric-chelate reductase (NADH)</fullName>
        <ecNumber evidence="14">1.16.1.7</ecNumber>
    </recommendedName>
</protein>
<dbReference type="GO" id="GO:0006811">
    <property type="term" value="P:monoatomic ion transport"/>
    <property type="evidence" value="ECO:0007669"/>
    <property type="project" value="UniProtKB-KW"/>
</dbReference>
<feature type="transmembrane region" description="Helical" evidence="15">
    <location>
        <begin position="770"/>
        <end position="789"/>
    </location>
</feature>
<feature type="transmembrane region" description="Helical" evidence="15">
    <location>
        <begin position="643"/>
        <end position="663"/>
    </location>
</feature>
<feature type="transmembrane region" description="Helical" evidence="15">
    <location>
        <begin position="994"/>
        <end position="1015"/>
    </location>
</feature>
<dbReference type="EC" id="1.16.1.7" evidence="14"/>
<evidence type="ECO:0000256" key="8">
    <source>
        <dbReference type="ARBA" id="ARBA00022989"/>
    </source>
</evidence>
<dbReference type="InterPro" id="IPR013130">
    <property type="entry name" value="Fe3_Rdtase_TM_dom"/>
</dbReference>
<evidence type="ECO:0000256" key="11">
    <source>
        <dbReference type="ARBA" id="ARBA00023065"/>
    </source>
</evidence>
<dbReference type="InterPro" id="IPR050369">
    <property type="entry name" value="RBOH/FRE"/>
</dbReference>
<evidence type="ECO:0000256" key="15">
    <source>
        <dbReference type="SAM" id="Phobius"/>
    </source>
</evidence>
<dbReference type="SFLD" id="SFLDS00052">
    <property type="entry name" value="Ferric_Reductase_Domain"/>
    <property type="match status" value="2"/>
</dbReference>
<dbReference type="InterPro" id="IPR017927">
    <property type="entry name" value="FAD-bd_FR_type"/>
</dbReference>
<dbReference type="GO" id="GO:0046872">
    <property type="term" value="F:metal ion binding"/>
    <property type="evidence" value="ECO:0007669"/>
    <property type="project" value="UniProtKB-KW"/>
</dbReference>
<evidence type="ECO:0000256" key="14">
    <source>
        <dbReference type="ARBA" id="ARBA00066905"/>
    </source>
</evidence>
<evidence type="ECO:0000256" key="1">
    <source>
        <dbReference type="ARBA" id="ARBA00001974"/>
    </source>
</evidence>
<keyword evidence="9" id="KW-0560">Oxidoreductase</keyword>
<feature type="transmembrane region" description="Helical" evidence="15">
    <location>
        <begin position="301"/>
        <end position="321"/>
    </location>
</feature>
<dbReference type="Gene3D" id="3.40.50.80">
    <property type="entry name" value="Nucleotide-binding domain of ferredoxin-NADP reductase (FNR) module"/>
    <property type="match status" value="2"/>
</dbReference>
<dbReference type="SFLD" id="SFLDG01168">
    <property type="entry name" value="Ferric_reductase_subgroup_(FRE"/>
    <property type="match status" value="2"/>
</dbReference>
<evidence type="ECO:0000256" key="7">
    <source>
        <dbReference type="ARBA" id="ARBA00022982"/>
    </source>
</evidence>
<reference evidence="17" key="1">
    <citation type="journal article" date="2019" name="Science">
        <title>Mutation of a bHLH transcription factor allowed almond domestication.</title>
        <authorList>
            <person name="Sanchez-Perez R."/>
            <person name="Pavan S."/>
            <person name="Mazzeo R."/>
            <person name="Moldovan C."/>
            <person name="Aiese Cigliano R."/>
            <person name="Del Cueto J."/>
            <person name="Ricciardi F."/>
            <person name="Lotti C."/>
            <person name="Ricciardi L."/>
            <person name="Dicenta F."/>
            <person name="Lopez-Marques R.L."/>
            <person name="Lindberg Moller B."/>
        </authorList>
    </citation>
    <scope>NUCLEOTIDE SEQUENCE</scope>
</reference>
<keyword evidence="8 15" id="KW-1133">Transmembrane helix</keyword>
<keyword evidence="11" id="KW-0406">Ion transport</keyword>
<feature type="domain" description="FAD-binding FR-type" evidence="16">
    <location>
        <begin position="1071"/>
        <end position="1176"/>
    </location>
</feature>
<sequence>KKIAEEGGYRNTPLKRKDGQSDNVDKYYKVDFACGVSWMAHDLDHVAYKNLQKCLDTQPTKQAQFYIFWSARFCLPSVVDELLCLSINLVNLLLLSFPMMLIAALSCVYLHFQKQSNSSVIPSRLTFWRRPAVVKAPLGIVTAMELAFAIMFAALLVWSLANYLYVSFGHLHMHKDGEKVYEFNIIQYLLLVIDFKFQPDIRFSSLTNQLTLECFLWEAKFRSVSLRLGYIGNICWAFLFFPVTRGSSILPLFGLTSESSIKYHSWLGHLSMILFVAHTLGFIIYWGITHQMALILEWSKTYVSNVAGIIAIVFAMAMWVTSIPRVRRKMFEVFFYTHNLYPLYVFFYILHVGASYFCMILPGIFLFIVDRYLRFLQSYQRAGLISARVLPCGTIELNFSKTQGLDYNPTSILFINVPSISKMQWHPFTVTSNSNMEPDKLSVVIKNQGSWSQKLHKQLSSNVDHVQVSVEGPYGPVSSHFLRHEALVMFSGGSGITPMISIIREIIFQSTKPDCHVPRVRLICAFKNSADLSMLQLLLPISWAPADFAAQIDLEIEAYVTRETEQPPAEAQRVIQTVWFKPDPLDSPVSAVLGPNSWLWLAAIVSSSFVLFLFVLGLTTRFYIYPIDHNTGENYHYSFTCLWYMFLVCASIFMVSSVVFLWCKRQNAMEGKQVQNVDAYGTHDQELESHPQNQECPIAQATQVHYGTRPDLKKILLGSEESDVGVLVCGPRKMRHEIICISSPLASTGPEGPKEKEMSSSAGMKTLESMVLLLLMMVFVGYMMIWIMMPTNTFYLNWFPHILKKTDSTYFEKQGAEVLIYPFPILFIATVGCFLLHRRKKKADENNQRVKGSFWASWKRPALVKGPLGIVSWIELSFVVMVIALLVWSISSYLHNMFATAHAGVKGEQVWETKLSIVALALGLVGNFCLSLLFFPVSRGSSILHLIGLTSEASFKYHVWLGHIVMTLFTAHGLCYIIYWANTSQIFLMFNWDNFAICNLAGEIALLAGLAMWATSFPRIRRKMFELFFYTHHLYIVFVVLYVFHVKFSYACTMLPGFYLFIIDRFLRFLQSQQRIRLVSARVLPCEAVELNFSKNPGLSYSPTSMVFVNVPSISKLQWHPFSVTSSSKLDADKLSIVIKSEGNWSQNLYQQLSSTQPIDRLQVSVEGPYGPVSNNMLRHDTIVMVSGGSGITPLISIIRELLFLANYSGTKTPQILLICAFRRSLDLTMLNLILPVSGTDLDISCLQLQIEAYVTREREATSNSHKPFQTICFKPDPSDVPVSAILGQNSWLWLAMIISSSFVIFLVLLGILTRFYIYPNEHDYKMMYSESSRSALSMLLLCVSIATTATAGFLWNKKQSVKEMGQIQAIDASTPITTSPSACYSSGDQELESLPHRSFVESTKVHYDRRPDLKGILFDCEGSSIGVLVSGPRRMRQEVAAICSSGLVNNNLHYHSMSFSR</sequence>
<feature type="transmembrane region" description="Helical" evidence="15">
    <location>
        <begin position="266"/>
        <end position="289"/>
    </location>
</feature>
<accession>A0A4Y1R2H8</accession>
<name>A0A4Y1R2H8_PRUDU</name>